<protein>
    <submittedName>
        <fullName evidence="1">Uncharacterized protein</fullName>
    </submittedName>
</protein>
<dbReference type="EMBL" id="VSSQ01037727">
    <property type="protein sequence ID" value="MPM90492.1"/>
    <property type="molecule type" value="Genomic_DNA"/>
</dbReference>
<comment type="caution">
    <text evidence="1">The sequence shown here is derived from an EMBL/GenBank/DDBJ whole genome shotgun (WGS) entry which is preliminary data.</text>
</comment>
<dbReference type="AlphaFoldDB" id="A0A645DPT8"/>
<evidence type="ECO:0000313" key="1">
    <source>
        <dbReference type="EMBL" id="MPM90492.1"/>
    </source>
</evidence>
<organism evidence="1">
    <name type="scientific">bioreactor metagenome</name>
    <dbReference type="NCBI Taxonomy" id="1076179"/>
    <lineage>
        <taxon>unclassified sequences</taxon>
        <taxon>metagenomes</taxon>
        <taxon>ecological metagenomes</taxon>
    </lineage>
</organism>
<sequence length="64" mass="7119">MHKIKITTLELAQSVIRIGIVNPAIVAVDTSDGLFVYVSKEIIVKIKSRTTFFTGSIKIESRQN</sequence>
<reference evidence="1" key="1">
    <citation type="submission" date="2019-08" db="EMBL/GenBank/DDBJ databases">
        <authorList>
            <person name="Kucharzyk K."/>
            <person name="Murdoch R.W."/>
            <person name="Higgins S."/>
            <person name="Loffler F."/>
        </authorList>
    </citation>
    <scope>NUCLEOTIDE SEQUENCE</scope>
</reference>
<gene>
    <name evidence="1" type="ORF">SDC9_137613</name>
</gene>
<proteinExistence type="predicted"/>
<accession>A0A645DPT8</accession>
<name>A0A645DPT8_9ZZZZ</name>